<gene>
    <name evidence="2" type="ORF">L484_011708</name>
</gene>
<name>W9RIK3_9ROSA</name>
<organism evidence="2 3">
    <name type="scientific">Morus notabilis</name>
    <dbReference type="NCBI Taxonomy" id="981085"/>
    <lineage>
        <taxon>Eukaryota</taxon>
        <taxon>Viridiplantae</taxon>
        <taxon>Streptophyta</taxon>
        <taxon>Embryophyta</taxon>
        <taxon>Tracheophyta</taxon>
        <taxon>Spermatophyta</taxon>
        <taxon>Magnoliopsida</taxon>
        <taxon>eudicotyledons</taxon>
        <taxon>Gunneridae</taxon>
        <taxon>Pentapetalae</taxon>
        <taxon>rosids</taxon>
        <taxon>fabids</taxon>
        <taxon>Rosales</taxon>
        <taxon>Moraceae</taxon>
        <taxon>Moreae</taxon>
        <taxon>Morus</taxon>
    </lineage>
</organism>
<evidence type="ECO:0000313" key="3">
    <source>
        <dbReference type="Proteomes" id="UP000030645"/>
    </source>
</evidence>
<dbReference type="EMBL" id="KE345093">
    <property type="protein sequence ID" value="EXB93714.1"/>
    <property type="molecule type" value="Genomic_DNA"/>
</dbReference>
<keyword evidence="1" id="KW-0472">Membrane</keyword>
<dbReference type="Proteomes" id="UP000030645">
    <property type="component" value="Unassembled WGS sequence"/>
</dbReference>
<protein>
    <submittedName>
        <fullName evidence="2">Uncharacterized protein</fullName>
    </submittedName>
</protein>
<evidence type="ECO:0000313" key="2">
    <source>
        <dbReference type="EMBL" id="EXB93714.1"/>
    </source>
</evidence>
<keyword evidence="3" id="KW-1185">Reference proteome</keyword>
<accession>W9RIK3</accession>
<evidence type="ECO:0000256" key="1">
    <source>
        <dbReference type="SAM" id="Phobius"/>
    </source>
</evidence>
<proteinExistence type="predicted"/>
<dbReference type="AlphaFoldDB" id="W9RIK3"/>
<reference evidence="3" key="1">
    <citation type="submission" date="2013-01" db="EMBL/GenBank/DDBJ databases">
        <title>Draft Genome Sequence of a Mulberry Tree, Morus notabilis C.K. Schneid.</title>
        <authorList>
            <person name="He N."/>
            <person name="Zhao S."/>
        </authorList>
    </citation>
    <scope>NUCLEOTIDE SEQUENCE</scope>
</reference>
<feature type="transmembrane region" description="Helical" evidence="1">
    <location>
        <begin position="90"/>
        <end position="108"/>
    </location>
</feature>
<sequence>MHLQYTRQHASKPQTMCLKSPSMRFQQFLCARLHASTLSRGLLTLCAPAPSHLSQQSSALSSLLTIVVSVPMCCPLSFPQYLSMLQPHLCPLLLMFISSITVQHWILLLELHLAET</sequence>
<keyword evidence="1" id="KW-0812">Transmembrane</keyword>
<keyword evidence="1" id="KW-1133">Transmembrane helix</keyword>
<feature type="transmembrane region" description="Helical" evidence="1">
    <location>
        <begin position="59"/>
        <end position="78"/>
    </location>
</feature>